<dbReference type="GO" id="GO:0044550">
    <property type="term" value="P:secondary metabolite biosynthetic process"/>
    <property type="evidence" value="ECO:0007669"/>
    <property type="project" value="UniProtKB-ARBA"/>
</dbReference>
<dbReference type="GO" id="GO:0003824">
    <property type="term" value="F:catalytic activity"/>
    <property type="evidence" value="ECO:0007669"/>
    <property type="project" value="InterPro"/>
</dbReference>
<evidence type="ECO:0000256" key="1">
    <source>
        <dbReference type="ARBA" id="ARBA00001957"/>
    </source>
</evidence>
<dbReference type="InterPro" id="IPR009081">
    <property type="entry name" value="PP-bd_ACP"/>
</dbReference>
<dbReference type="FunFam" id="2.30.38.10:FF:000001">
    <property type="entry name" value="Non-ribosomal peptide synthetase PvdI"/>
    <property type="match status" value="2"/>
</dbReference>
<dbReference type="SUPFAM" id="SSF52777">
    <property type="entry name" value="CoA-dependent acyltransferases"/>
    <property type="match status" value="6"/>
</dbReference>
<dbReference type="Gene3D" id="3.40.50.980">
    <property type="match status" value="2"/>
</dbReference>
<sequence>MVSPVIDPRRRAALTKLLAAKYREVTPITAQPRDGRTFPCTPAQRRIWLADQFDPARAAVPNATFGLRLDGPLRIDALEAAFAAVVRRHEAMRTVYIVEDGRPRQLVLDSGPAPVDLIDLTATGDPETATGDPETATGDPETATEGGPEKQAAEYAAAAAAERFDLSHGPLFRATVLRLAEDRHVLLFAGHHIAFDEQSVAIVERDLAAAYAGRLTPGPALQYADYATWLADAPAATDRLGHWLERFTPPPADLELPFAIRPADPDGATRSVRTTLPPGTLDRLRPDPSATPFVVLMALLDVVLMRYTGRHDLCVGTVSSGRARVELEPVVGCFLNPVAVRTDLRGAATFGEVVRRARHAVVEAFSREVPFEEVVAAVNPARRPGVHPLFQVALHLHRHRADSDGWPGLTARTWHHEVGAPGLDLTVEATPLPGGGAELTFRHPVGVLEPGAAERLAADFRAVAAALAGDLDRPLPGIGPSGEDIALTGRWNDTAAPTGGTVPDLVARRVTTAPGGPAVVAGAVTLTAADLSARADAIAAALQAAGCARGTLVAVRVDRSADLPAAVLGVWRAGGAYVPIDPDYPPARQALVLADCAAPIVLTQQALLADLPPHDATVVLLDDVTGTASEPRTTTVTAGDVAYVLYTSGSTGRPKGVAVEHGALANFVLDMRDRLEAGPGDRWLAVTSLAFDIAGLELFLPLVAGGRVVVAGEALLRDGAGLTALARDASVTHVQTTPSRWRLLLAAGFDGPGVTALVGGEALPVPLARQLRAVVGRLVNVYGPTETTIWSTAWEVPADPREVLIGGPIANTRVHLCDDLGRPVPVGAAGELCVGGGGVARGYLDRPGLTADRFRPDPWGPPGARLYRTGDLARWRPDGQLEFLGRGDDQVKLNGHRLELGDVEARLAELPGVTQAAAAVHGDPAAERWLAGYLVTRDGTAPQDWRQRLAAVLPAAVTPRHVIVVDHLPLTPNGKLDRAALPAPDPVAAGAGAAPRSATERLVADVWSEVLGRDGIGVDDDFFTLGGHSLPAMTVAARLSEVSGLEVSVRSVLAHPTVAELAAAIDGLTGAGARSTGPIVRRPDGDAPLSAGQQRLWFLHRLDPTDAAYNMNLTYRLRGPLDVDRLDAALGVVVDRHEVLRTRFLERDEDLVQVVDPPGGVHLQVTDGDARQAVAAWTNAPFDLTAGSPLRAGLVRLAESESESENENENENENDHVLCLVLHHIAGDGRSLGILVEELHAAYAGTALPPLPVQYADFAAWQRARPDDDAALAYWAGQLDGVSTLELATDRPRPPAQTSRGAFVRHRLDAGLADAVDRVAHAERCTPFMLLLAAYQAVLARHTGQDEVSVGSSISDRARPELRDLVGMFVNTLVLRTDVSGDPTFRELLARVRDTALAAYAHPDIPFERLTAALDLPRDPSRTALFQTMLILHTEDGAGLDVLPGVTAELIDDGFVQAKFDLMLDAWREPDGLQLSLNYRTDLFDAATADRLITRLGLLLEAVAADPGRRLSDLDLSTPQERAELLDLGRGPVRAEPDDDVAGLVAAWARRTPEALAVVCGPDRLTYADLDRRATRRAAALRGLGVGPDRTVAVALDRGVELVVTLLAVLRAGGAYVPIDPRYPQARRELLLRDCGATVLVTPDTLPEGAGTPGPDAAGPGHLAYVIYTSGSTGTPKGVGVTWAAFAARVAWMRQRYALSVDDQVVQFASISFDTHVEEVWPALTAGARLVLPEPGEDLPELLAREPGITVLDLPTPYWHELAGIVGEVRWPAALRLLILGADQVRADALAAWFGHVGDRVTVLNTYGPTEATVIATTAELHADDGGRRPPIGTPISDTRLYVVDRDLRLVPAGGPGELCIAGAGLARGYLGRPALTADRFRPDPFGPPGDRLYRTGDLVRWRTDGQLEFLGRLDDQVKIRGFRIEPGEVEAALTALPGVRQAAVVARPDAAGHLVLAGYAAGDGLRADDLRRALAERLPPFLVPTHLIPVERIPLTVNGKVDRAALPAPDAAGGGYVAPRTPTEDLVAQVWAGVLGLDRVGADDDFFALGGHSLLAVGVVARLCAATGRDVPVRALFLQPTVAGLAAAVDRLRSGDDEPVARRADGPAPLSFGQQRLWFLHQLDPADASYNISVAYRLRGPVSEPALRAALTKVVERHGSLRTRYTAGEDEPMQELLPPGGIELTTVDGDGDGDAERIVMGWSNTPFDLTAGALLRAGLVRIAENDHVLSLVVHHIAGDGRSMGILVEDLRAAYGQQTLPELPVRYADFAAWQRTRVLDDDSLGYWRGQLTGVPVLDLPTDRPRPELSGFAGDFLAHDLPEPVVGAVRRLAADARSTPFMLLLSAYQVLLARLTGQDDVCVGTPVEHRPRVEVAGVAGYFVNTLALRGDLSGDPTFRQLLARTRDTALAGYAHQDVPFDRLLASLDVPRLLNRTPLFQTMFTMHTEDTAGTEVLPGVTADFFDPGVRQAKFELSLDVWRTGGGLRLVYGYRTDLFDRATVDGLAGRFAALLGAVLAAPDAPLSTVDASGDGADRARLLAVPARTDRPAVADAPTGGYVPPRTAAEELVAGVWCEVLGLDRVGAHDDFFAVGGHSLLAMKVAGRLRAATGTEVPLRTMFSHPDLGGLAGAVEALMIADLAALTDEDAEALLALDEEPTP</sequence>
<dbReference type="Gene3D" id="3.40.50.12780">
    <property type="entry name" value="N-terminal domain of ligase-like"/>
    <property type="match status" value="1"/>
</dbReference>
<dbReference type="FunFam" id="1.10.1200.10:FF:000005">
    <property type="entry name" value="Nonribosomal peptide synthetase 1"/>
    <property type="match status" value="3"/>
</dbReference>
<dbReference type="GO" id="GO:0043041">
    <property type="term" value="P:amino acid activation for nonribosomal peptide biosynthetic process"/>
    <property type="evidence" value="ECO:0007669"/>
    <property type="project" value="TreeGrafter"/>
</dbReference>
<dbReference type="InterPro" id="IPR023213">
    <property type="entry name" value="CAT-like_dom_sf"/>
</dbReference>
<dbReference type="Gene3D" id="3.40.50.1820">
    <property type="entry name" value="alpha/beta hydrolase"/>
    <property type="match status" value="1"/>
</dbReference>
<dbReference type="FunFam" id="3.30.300.30:FF:000010">
    <property type="entry name" value="Enterobactin synthetase component F"/>
    <property type="match status" value="1"/>
</dbReference>
<keyword evidence="8" id="KW-1185">Reference proteome</keyword>
<dbReference type="GO" id="GO:0031177">
    <property type="term" value="F:phosphopantetheine binding"/>
    <property type="evidence" value="ECO:0007669"/>
    <property type="project" value="InterPro"/>
</dbReference>
<dbReference type="PANTHER" id="PTHR45527:SF1">
    <property type="entry name" value="FATTY ACID SYNTHASE"/>
    <property type="match status" value="1"/>
</dbReference>
<feature type="region of interest" description="Disordered" evidence="5">
    <location>
        <begin position="120"/>
        <end position="147"/>
    </location>
</feature>
<dbReference type="PANTHER" id="PTHR45527">
    <property type="entry name" value="NONRIBOSOMAL PEPTIDE SYNTHETASE"/>
    <property type="match status" value="1"/>
</dbReference>
<dbReference type="FunFam" id="3.40.50.12780:FF:000012">
    <property type="entry name" value="Non-ribosomal peptide synthetase"/>
    <property type="match status" value="1"/>
</dbReference>
<dbReference type="InterPro" id="IPR036736">
    <property type="entry name" value="ACP-like_sf"/>
</dbReference>
<dbReference type="Pfam" id="PF00501">
    <property type="entry name" value="AMP-binding"/>
    <property type="match status" value="2"/>
</dbReference>
<evidence type="ECO:0000313" key="8">
    <source>
        <dbReference type="Proteomes" id="UP000660611"/>
    </source>
</evidence>
<dbReference type="Gene3D" id="3.30.559.10">
    <property type="entry name" value="Chloramphenicol acetyltransferase-like domain"/>
    <property type="match status" value="3"/>
</dbReference>
<evidence type="ECO:0000256" key="3">
    <source>
        <dbReference type="ARBA" id="ARBA00022450"/>
    </source>
</evidence>
<dbReference type="InterPro" id="IPR000873">
    <property type="entry name" value="AMP-dep_synth/lig_dom"/>
</dbReference>
<dbReference type="Gene3D" id="1.10.1200.10">
    <property type="entry name" value="ACP-like"/>
    <property type="match status" value="2"/>
</dbReference>
<dbReference type="InterPro" id="IPR025110">
    <property type="entry name" value="AMP-bd_C"/>
</dbReference>
<dbReference type="Proteomes" id="UP000660611">
    <property type="component" value="Unassembled WGS sequence"/>
</dbReference>
<dbReference type="GO" id="GO:0005829">
    <property type="term" value="C:cytosol"/>
    <property type="evidence" value="ECO:0007669"/>
    <property type="project" value="TreeGrafter"/>
</dbReference>
<dbReference type="Gene3D" id="2.30.38.10">
    <property type="entry name" value="Luciferase, Domain 3"/>
    <property type="match status" value="1"/>
</dbReference>
<dbReference type="InterPro" id="IPR001242">
    <property type="entry name" value="Condensation_dom"/>
</dbReference>
<comment type="similarity">
    <text evidence="2">Belongs to the ATP-dependent AMP-binding enzyme family.</text>
</comment>
<evidence type="ECO:0000256" key="2">
    <source>
        <dbReference type="ARBA" id="ARBA00006432"/>
    </source>
</evidence>
<evidence type="ECO:0000256" key="4">
    <source>
        <dbReference type="ARBA" id="ARBA00022553"/>
    </source>
</evidence>
<dbReference type="RefSeq" id="WP_203851525.1">
    <property type="nucleotide sequence ID" value="NZ_BAAAVW010000008.1"/>
</dbReference>
<name>A0A919UFQ8_9ACTN</name>
<protein>
    <recommendedName>
        <fullName evidence="6">Carrier domain-containing protein</fullName>
    </recommendedName>
</protein>
<feature type="domain" description="Carrier" evidence="6">
    <location>
        <begin position="2019"/>
        <end position="2094"/>
    </location>
</feature>
<dbReference type="Gene3D" id="3.30.559.30">
    <property type="entry name" value="Nonribosomal peptide synthetase, condensation domain"/>
    <property type="match status" value="3"/>
</dbReference>
<dbReference type="InterPro" id="IPR020806">
    <property type="entry name" value="PKS_PP-bd"/>
</dbReference>
<dbReference type="NCBIfam" id="TIGR01733">
    <property type="entry name" value="AA-adenyl-dom"/>
    <property type="match status" value="2"/>
</dbReference>
<comment type="caution">
    <text evidence="7">The sequence shown here is derived from an EMBL/GenBank/DDBJ whole genome shotgun (WGS) entry which is preliminary data.</text>
</comment>
<dbReference type="FunFam" id="3.40.50.980:FF:000001">
    <property type="entry name" value="Non-ribosomal peptide synthetase"/>
    <property type="match status" value="1"/>
</dbReference>
<dbReference type="Pfam" id="PF13193">
    <property type="entry name" value="AMP-binding_C"/>
    <property type="match status" value="2"/>
</dbReference>
<dbReference type="InterPro" id="IPR020845">
    <property type="entry name" value="AMP-binding_CS"/>
</dbReference>
<dbReference type="InterPro" id="IPR029058">
    <property type="entry name" value="AB_hydrolase_fold"/>
</dbReference>
<dbReference type="PROSITE" id="PS00455">
    <property type="entry name" value="AMP_BINDING"/>
    <property type="match status" value="2"/>
</dbReference>
<feature type="domain" description="Carrier" evidence="6">
    <location>
        <begin position="2560"/>
        <end position="2635"/>
    </location>
</feature>
<evidence type="ECO:0000259" key="6">
    <source>
        <dbReference type="PROSITE" id="PS50075"/>
    </source>
</evidence>
<proteinExistence type="inferred from homology"/>
<dbReference type="InterPro" id="IPR010071">
    <property type="entry name" value="AA_adenyl_dom"/>
</dbReference>
<dbReference type="PROSITE" id="PS00012">
    <property type="entry name" value="PHOSPHOPANTETHEINE"/>
    <property type="match status" value="2"/>
</dbReference>
<reference evidence="7" key="1">
    <citation type="submission" date="2021-01" db="EMBL/GenBank/DDBJ databases">
        <title>Whole genome shotgun sequence of Dactylosporangium siamense NBRC 106093.</title>
        <authorList>
            <person name="Komaki H."/>
            <person name="Tamura T."/>
        </authorList>
    </citation>
    <scope>NUCLEOTIDE SEQUENCE</scope>
    <source>
        <strain evidence="7">NBRC 106093</strain>
    </source>
</reference>
<evidence type="ECO:0000256" key="5">
    <source>
        <dbReference type="SAM" id="MobiDB-lite"/>
    </source>
</evidence>
<dbReference type="Pfam" id="PF00668">
    <property type="entry name" value="Condensation"/>
    <property type="match status" value="3"/>
</dbReference>
<dbReference type="PROSITE" id="PS50075">
    <property type="entry name" value="CARRIER"/>
    <property type="match status" value="3"/>
</dbReference>
<dbReference type="CDD" id="cd05930">
    <property type="entry name" value="A_NRPS"/>
    <property type="match status" value="1"/>
</dbReference>
<evidence type="ECO:0000313" key="7">
    <source>
        <dbReference type="EMBL" id="GIG49870.1"/>
    </source>
</evidence>
<dbReference type="EMBL" id="BONQ01000125">
    <property type="protein sequence ID" value="GIG49870.1"/>
    <property type="molecule type" value="Genomic_DNA"/>
</dbReference>
<dbReference type="Gene3D" id="3.30.300.30">
    <property type="match status" value="2"/>
</dbReference>
<organism evidence="7 8">
    <name type="scientific">Dactylosporangium siamense</name>
    <dbReference type="NCBI Taxonomy" id="685454"/>
    <lineage>
        <taxon>Bacteria</taxon>
        <taxon>Bacillati</taxon>
        <taxon>Actinomycetota</taxon>
        <taxon>Actinomycetes</taxon>
        <taxon>Micromonosporales</taxon>
        <taxon>Micromonosporaceae</taxon>
        <taxon>Dactylosporangium</taxon>
    </lineage>
</organism>
<dbReference type="Pfam" id="PF00550">
    <property type="entry name" value="PP-binding"/>
    <property type="match status" value="3"/>
</dbReference>
<dbReference type="InterPro" id="IPR006162">
    <property type="entry name" value="Ppantetheine_attach_site"/>
</dbReference>
<dbReference type="SUPFAM" id="SSF56801">
    <property type="entry name" value="Acetyl-CoA synthetase-like"/>
    <property type="match status" value="2"/>
</dbReference>
<feature type="domain" description="Carrier" evidence="6">
    <location>
        <begin position="994"/>
        <end position="1069"/>
    </location>
</feature>
<dbReference type="CDD" id="cd19531">
    <property type="entry name" value="LCL_NRPS-like"/>
    <property type="match status" value="3"/>
</dbReference>
<accession>A0A919UFQ8</accession>
<keyword evidence="3" id="KW-0596">Phosphopantetheine</keyword>
<dbReference type="InterPro" id="IPR042099">
    <property type="entry name" value="ANL_N_sf"/>
</dbReference>
<gene>
    <name evidence="7" type="ORF">Dsi01nite_079110</name>
</gene>
<dbReference type="InterPro" id="IPR045851">
    <property type="entry name" value="AMP-bd_C_sf"/>
</dbReference>
<dbReference type="SUPFAM" id="SSF47336">
    <property type="entry name" value="ACP-like"/>
    <property type="match status" value="3"/>
</dbReference>
<dbReference type="SMART" id="SM00823">
    <property type="entry name" value="PKS_PP"/>
    <property type="match status" value="3"/>
</dbReference>
<keyword evidence="4" id="KW-0597">Phosphoprotein</keyword>
<comment type="cofactor">
    <cofactor evidence="1">
        <name>pantetheine 4'-phosphate</name>
        <dbReference type="ChEBI" id="CHEBI:47942"/>
    </cofactor>
</comment>
<dbReference type="GO" id="GO:0008610">
    <property type="term" value="P:lipid biosynthetic process"/>
    <property type="evidence" value="ECO:0007669"/>
    <property type="project" value="UniProtKB-ARBA"/>
</dbReference>